<feature type="domain" description="Transposase MuDR plant" evidence="1">
    <location>
        <begin position="279"/>
        <end position="344"/>
    </location>
</feature>
<reference evidence="4" key="2">
    <citation type="submission" date="2025-08" db="UniProtKB">
        <authorList>
            <consortium name="RefSeq"/>
        </authorList>
    </citation>
    <scope>IDENTIFICATION</scope>
</reference>
<dbReference type="Pfam" id="PF10551">
    <property type="entry name" value="MULE"/>
    <property type="match status" value="1"/>
</dbReference>
<sequence length="715" mass="82556">MNNEVFLVYVVFDGEIVEGDIGCVFQGRQRVGLRFKKNVKLAEMKRKISAKIAIRCGKAMSKLFYKFPISTDPFKFCAMQLLDDDDLGTMMEIWWSAGSVNPQPVELFAELADLEPVENVSPISQHREFDFDLNVGWTSQLECGGTSQIPKIPNYGGSWYNNPTLGPRLQIHPEVIISTETNVREMTNNGEDSDQDVEDFSDPDVDEVPDDINDEGPEEVEDVYGPLFYNPSHGIILRNEPRGNMLNVDPDAAHASEFSEYADIVPAHRLASNSQFDELFVGQQFENKADCVFAINQHSMKLSINYKVAKSTPTLYVGECWRADDGCRWRVHAAFIQRTQQWQIRKLDGRHTYMQARFQYRVSYRKAWWAKQMAMQQLYGDWDESYNELQSWILAMVEYVPGTVVDLQTLPYRGPNGELELEKRVFRLLFLTFDPCVRAFSHCKPVVQVDGTWVYGKYTQILLIAIAQDGNGNVLPIAFAIVESENSESWAYFIRNLRRHVVRQDNICIISDRSKGLVAAIRQSEVPWRSVYCIRHIAVNFHNEYKNKDWRKRIVNMGYELEPHRFRHKLARLETDMAGCKPSLTQWLGSMESWQWVQCFDEGYLYGHITTNLVEAVNSVLKRTHHLPITVVFSATFYRLATLMTKMGLKQAKQLEAGHVYVEKIRDAMKDNTQRSRLMNVELYSRNLETLRVTEYISRRSGVPPRSYGVDLRNK</sequence>
<dbReference type="InterPro" id="IPR004332">
    <property type="entry name" value="Transposase_MuDR"/>
</dbReference>
<dbReference type="Pfam" id="PF03108">
    <property type="entry name" value="DBD_Tnp_Mut"/>
    <property type="match status" value="1"/>
</dbReference>
<proteinExistence type="predicted"/>
<feature type="domain" description="MULE transposase" evidence="2">
    <location>
        <begin position="446"/>
        <end position="538"/>
    </location>
</feature>
<evidence type="ECO:0000313" key="3">
    <source>
        <dbReference type="Proteomes" id="UP000818029"/>
    </source>
</evidence>
<dbReference type="GeneID" id="121212752"/>
<name>A0ABM2ZHE8_GOSHI</name>
<protein>
    <recommendedName>
        <fullName evidence="5">MULE transposase domain-containing protein</fullName>
    </recommendedName>
</protein>
<dbReference type="PANTHER" id="PTHR31973">
    <property type="entry name" value="POLYPROTEIN, PUTATIVE-RELATED"/>
    <property type="match status" value="1"/>
</dbReference>
<reference evidence="3" key="1">
    <citation type="journal article" date="2020" name="Nat. Genet.">
        <title>Genomic diversifications of five Gossypium allopolyploid species and their impact on cotton improvement.</title>
        <authorList>
            <person name="Chen Z.J."/>
            <person name="Sreedasyam A."/>
            <person name="Ando A."/>
            <person name="Song Q."/>
            <person name="De Santiago L.M."/>
            <person name="Hulse-Kemp A.M."/>
            <person name="Ding M."/>
            <person name="Ye W."/>
            <person name="Kirkbride R.C."/>
            <person name="Jenkins J."/>
            <person name="Plott C."/>
            <person name="Lovell J."/>
            <person name="Lin Y.M."/>
            <person name="Vaughn R."/>
            <person name="Liu B."/>
            <person name="Simpson S."/>
            <person name="Scheffler B.E."/>
            <person name="Wen L."/>
            <person name="Saski C.A."/>
            <person name="Grover C.E."/>
            <person name="Hu G."/>
            <person name="Conover J.L."/>
            <person name="Carlson J.W."/>
            <person name="Shu S."/>
            <person name="Boston L.B."/>
            <person name="Williams M."/>
            <person name="Peterson D.G."/>
            <person name="McGee K."/>
            <person name="Jones D.C."/>
            <person name="Wendel J.F."/>
            <person name="Stelly D.M."/>
            <person name="Grimwood J."/>
            <person name="Schmutz J."/>
        </authorList>
    </citation>
    <scope>NUCLEOTIDE SEQUENCE [LARGE SCALE GENOMIC DNA]</scope>
    <source>
        <strain evidence="3">cv. TM-1</strain>
    </source>
</reference>
<keyword evidence="3" id="KW-1185">Reference proteome</keyword>
<evidence type="ECO:0000259" key="1">
    <source>
        <dbReference type="Pfam" id="PF03108"/>
    </source>
</evidence>
<organism evidence="3 4">
    <name type="scientific">Gossypium hirsutum</name>
    <name type="common">Upland cotton</name>
    <name type="synonym">Gossypium mexicanum</name>
    <dbReference type="NCBI Taxonomy" id="3635"/>
    <lineage>
        <taxon>Eukaryota</taxon>
        <taxon>Viridiplantae</taxon>
        <taxon>Streptophyta</taxon>
        <taxon>Embryophyta</taxon>
        <taxon>Tracheophyta</taxon>
        <taxon>Spermatophyta</taxon>
        <taxon>Magnoliopsida</taxon>
        <taxon>eudicotyledons</taxon>
        <taxon>Gunneridae</taxon>
        <taxon>Pentapetalae</taxon>
        <taxon>rosids</taxon>
        <taxon>malvids</taxon>
        <taxon>Malvales</taxon>
        <taxon>Malvaceae</taxon>
        <taxon>Malvoideae</taxon>
        <taxon>Gossypium</taxon>
    </lineage>
</organism>
<evidence type="ECO:0000313" key="4">
    <source>
        <dbReference type="RefSeq" id="XP_040942098.1"/>
    </source>
</evidence>
<evidence type="ECO:0008006" key="5">
    <source>
        <dbReference type="Google" id="ProtNLM"/>
    </source>
</evidence>
<accession>A0ABM2ZHE8</accession>
<evidence type="ECO:0000259" key="2">
    <source>
        <dbReference type="Pfam" id="PF10551"/>
    </source>
</evidence>
<dbReference type="RefSeq" id="XP_040942098.1">
    <property type="nucleotide sequence ID" value="XM_041086164.1"/>
</dbReference>
<dbReference type="Proteomes" id="UP000818029">
    <property type="component" value="Chromosome A13"/>
</dbReference>
<dbReference type="InterPro" id="IPR018289">
    <property type="entry name" value="MULE_transposase_dom"/>
</dbReference>
<dbReference type="PANTHER" id="PTHR31973:SF195">
    <property type="entry name" value="MUDR FAMILY TRANSPOSASE"/>
    <property type="match status" value="1"/>
</dbReference>
<gene>
    <name evidence="4" type="primary">LOC121212752</name>
</gene>